<dbReference type="NCBIfam" id="NF047646">
    <property type="entry name" value="REP_Tyr_transpos"/>
    <property type="match status" value="1"/>
</dbReference>
<name>A0ABR6VPD5_9BACT</name>
<dbReference type="InterPro" id="IPR036515">
    <property type="entry name" value="Transposase_17_sf"/>
</dbReference>
<keyword evidence="3" id="KW-1185">Reference proteome</keyword>
<comment type="caution">
    <text evidence="2">The sequence shown here is derived from an EMBL/GenBank/DDBJ whole genome shotgun (WGS) entry which is preliminary data.</text>
</comment>
<reference evidence="2 3" key="1">
    <citation type="journal article" date="2019" name="Int. J. Syst. Evol. Microbiol.">
        <title>Rufibacter sediminis sp. nov., isolated from freshwater lake sediment.</title>
        <authorList>
            <person name="Qu J.H."/>
            <person name="Zhang L.J."/>
            <person name="Fu Y.H."/>
            <person name="Li H.F."/>
        </authorList>
    </citation>
    <scope>NUCLEOTIDE SEQUENCE [LARGE SCALE GENOMIC DNA]</scope>
    <source>
        <strain evidence="2 3">H-1</strain>
    </source>
</reference>
<dbReference type="RefSeq" id="WP_186633006.1">
    <property type="nucleotide sequence ID" value="NZ_JACOAF010000008.1"/>
</dbReference>
<protein>
    <submittedName>
        <fullName evidence="2">Transposase</fullName>
    </submittedName>
</protein>
<sequence length="181" mass="21486">MSRKYKFYNKEGLYFVSFAVVYWIDVFTRDEYCNIITENLDYCRKQKGLEIFAWCVMPSHLHLLFRAKDNNPGEVLRDFKSYSSKLLLRAIAENPQESRKEWMLWLMERAGMKNSNVQKRQFWQQHNQPIELWSPAVIDQKLHYIHENPVEAGFVSEPHHWKCSSAIDYSGGKGIIGLDFE</sequence>
<dbReference type="EMBL" id="JACOAF010000008">
    <property type="protein sequence ID" value="MBC3538749.1"/>
    <property type="molecule type" value="Genomic_DNA"/>
</dbReference>
<accession>A0ABR6VPD5</accession>
<dbReference type="Gene3D" id="3.30.70.1290">
    <property type="entry name" value="Transposase IS200-like"/>
    <property type="match status" value="1"/>
</dbReference>
<dbReference type="Pfam" id="PF01797">
    <property type="entry name" value="Y1_Tnp"/>
    <property type="match status" value="1"/>
</dbReference>
<evidence type="ECO:0000259" key="1">
    <source>
        <dbReference type="SMART" id="SM01321"/>
    </source>
</evidence>
<proteinExistence type="predicted"/>
<feature type="domain" description="Transposase IS200-like" evidence="1">
    <location>
        <begin position="10"/>
        <end position="148"/>
    </location>
</feature>
<evidence type="ECO:0000313" key="3">
    <source>
        <dbReference type="Proteomes" id="UP000659698"/>
    </source>
</evidence>
<dbReference type="Proteomes" id="UP000659698">
    <property type="component" value="Unassembled WGS sequence"/>
</dbReference>
<dbReference type="InterPro" id="IPR052715">
    <property type="entry name" value="RAYT_transposase"/>
</dbReference>
<dbReference type="InterPro" id="IPR002686">
    <property type="entry name" value="Transposase_17"/>
</dbReference>
<dbReference type="SMART" id="SM01321">
    <property type="entry name" value="Y1_Tnp"/>
    <property type="match status" value="1"/>
</dbReference>
<gene>
    <name evidence="2" type="ORF">H7U12_03595</name>
</gene>
<dbReference type="PANTHER" id="PTHR36966">
    <property type="entry name" value="REP-ASSOCIATED TYROSINE TRANSPOSASE"/>
    <property type="match status" value="1"/>
</dbReference>
<dbReference type="SUPFAM" id="SSF143422">
    <property type="entry name" value="Transposase IS200-like"/>
    <property type="match status" value="1"/>
</dbReference>
<organism evidence="2 3">
    <name type="scientific">Rufibacter sediminis</name>
    <dbReference type="NCBI Taxonomy" id="2762756"/>
    <lineage>
        <taxon>Bacteria</taxon>
        <taxon>Pseudomonadati</taxon>
        <taxon>Bacteroidota</taxon>
        <taxon>Cytophagia</taxon>
        <taxon>Cytophagales</taxon>
        <taxon>Hymenobacteraceae</taxon>
        <taxon>Rufibacter</taxon>
    </lineage>
</organism>
<evidence type="ECO:0000313" key="2">
    <source>
        <dbReference type="EMBL" id="MBC3538749.1"/>
    </source>
</evidence>
<dbReference type="PANTHER" id="PTHR36966:SF1">
    <property type="entry name" value="REP-ASSOCIATED TYROSINE TRANSPOSASE"/>
    <property type="match status" value="1"/>
</dbReference>